<name>A0A9W6YBW0_9STRA</name>
<protein>
    <submittedName>
        <fullName evidence="1">Unnamed protein product</fullName>
    </submittedName>
</protein>
<accession>A0A9W6YBW0</accession>
<dbReference type="EMBL" id="BSXT01004727">
    <property type="protein sequence ID" value="GMF58751.1"/>
    <property type="molecule type" value="Genomic_DNA"/>
</dbReference>
<proteinExistence type="predicted"/>
<organism evidence="1 2">
    <name type="scientific">Phytophthora fragariaefolia</name>
    <dbReference type="NCBI Taxonomy" id="1490495"/>
    <lineage>
        <taxon>Eukaryota</taxon>
        <taxon>Sar</taxon>
        <taxon>Stramenopiles</taxon>
        <taxon>Oomycota</taxon>
        <taxon>Peronosporomycetes</taxon>
        <taxon>Peronosporales</taxon>
        <taxon>Peronosporaceae</taxon>
        <taxon>Phytophthora</taxon>
    </lineage>
</organism>
<sequence length="66" mass="7316">MSYQQLYEILASNSNISSRGCEKKTVYPVADRKKMGKLKLPFPQPIRDAKSIRPANQISGSPLGAH</sequence>
<gene>
    <name evidence="1" type="ORF">Pfra01_002531500</name>
</gene>
<evidence type="ECO:0000313" key="1">
    <source>
        <dbReference type="EMBL" id="GMF58751.1"/>
    </source>
</evidence>
<comment type="caution">
    <text evidence="1">The sequence shown here is derived from an EMBL/GenBank/DDBJ whole genome shotgun (WGS) entry which is preliminary data.</text>
</comment>
<evidence type="ECO:0000313" key="2">
    <source>
        <dbReference type="Proteomes" id="UP001165121"/>
    </source>
</evidence>
<dbReference type="Proteomes" id="UP001165121">
    <property type="component" value="Unassembled WGS sequence"/>
</dbReference>
<keyword evidence="2" id="KW-1185">Reference proteome</keyword>
<reference evidence="1" key="1">
    <citation type="submission" date="2023-04" db="EMBL/GenBank/DDBJ databases">
        <title>Phytophthora fragariaefolia NBRC 109709.</title>
        <authorList>
            <person name="Ichikawa N."/>
            <person name="Sato H."/>
            <person name="Tonouchi N."/>
        </authorList>
    </citation>
    <scope>NUCLEOTIDE SEQUENCE</scope>
    <source>
        <strain evidence="1">NBRC 109709</strain>
    </source>
</reference>
<dbReference type="AlphaFoldDB" id="A0A9W6YBW0"/>